<dbReference type="Proteomes" id="UP001172457">
    <property type="component" value="Chromosome 8"/>
</dbReference>
<reference evidence="1" key="1">
    <citation type="submission" date="2023-03" db="EMBL/GenBank/DDBJ databases">
        <title>Chromosome-scale reference genome and RAD-based genetic map of yellow starthistle (Centaurea solstitialis) reveal putative structural variation and QTLs associated with invader traits.</title>
        <authorList>
            <person name="Reatini B."/>
            <person name="Cang F.A."/>
            <person name="Jiang Q."/>
            <person name="Mckibben M.T.W."/>
            <person name="Barker M.S."/>
            <person name="Rieseberg L.H."/>
            <person name="Dlugosch K.M."/>
        </authorList>
    </citation>
    <scope>NUCLEOTIDE SEQUENCE</scope>
    <source>
        <strain evidence="1">CAN-66</strain>
        <tissue evidence="1">Leaf</tissue>
    </source>
</reference>
<accession>A0AA38VT29</accession>
<proteinExistence type="predicted"/>
<comment type="caution">
    <text evidence="1">The sequence shown here is derived from an EMBL/GenBank/DDBJ whole genome shotgun (WGS) entry which is preliminary data.</text>
</comment>
<evidence type="ECO:0000313" key="2">
    <source>
        <dbReference type="Proteomes" id="UP001172457"/>
    </source>
</evidence>
<evidence type="ECO:0000313" key="1">
    <source>
        <dbReference type="EMBL" id="KAJ9537532.1"/>
    </source>
</evidence>
<name>A0AA38VT29_9ASTR</name>
<keyword evidence="2" id="KW-1185">Reference proteome</keyword>
<sequence>MFFALLKENGNISKEVFGTTTSSKHLSEEERIKDAIVQAYVWVVWKGRNDKIFKGDTLDTLRAANDIQALVSWICNRSDFGKNLRWTDWSCKRKDDSQPFIRPIKTALTGSPSFNHLHPP</sequence>
<gene>
    <name evidence="1" type="ORF">OSB04_030265</name>
</gene>
<organism evidence="1 2">
    <name type="scientific">Centaurea solstitialis</name>
    <name type="common">yellow star-thistle</name>
    <dbReference type="NCBI Taxonomy" id="347529"/>
    <lineage>
        <taxon>Eukaryota</taxon>
        <taxon>Viridiplantae</taxon>
        <taxon>Streptophyta</taxon>
        <taxon>Embryophyta</taxon>
        <taxon>Tracheophyta</taxon>
        <taxon>Spermatophyta</taxon>
        <taxon>Magnoliopsida</taxon>
        <taxon>eudicotyledons</taxon>
        <taxon>Gunneridae</taxon>
        <taxon>Pentapetalae</taxon>
        <taxon>asterids</taxon>
        <taxon>campanulids</taxon>
        <taxon>Asterales</taxon>
        <taxon>Asteraceae</taxon>
        <taxon>Carduoideae</taxon>
        <taxon>Cardueae</taxon>
        <taxon>Centaureinae</taxon>
        <taxon>Centaurea</taxon>
    </lineage>
</organism>
<dbReference type="EMBL" id="JARYMX010000008">
    <property type="protein sequence ID" value="KAJ9537532.1"/>
    <property type="molecule type" value="Genomic_DNA"/>
</dbReference>
<protein>
    <submittedName>
        <fullName evidence="1">Uncharacterized protein</fullName>
    </submittedName>
</protein>
<dbReference type="AlphaFoldDB" id="A0AA38VT29"/>